<dbReference type="InterPro" id="IPR036412">
    <property type="entry name" value="HAD-like_sf"/>
</dbReference>
<dbReference type="STRING" id="1156395.DBT_1640"/>
<dbReference type="Gene3D" id="3.40.50.1000">
    <property type="entry name" value="HAD superfamily/HAD-like"/>
    <property type="match status" value="1"/>
</dbReference>
<dbReference type="Pfam" id="PF00690">
    <property type="entry name" value="Cation_ATPase_N"/>
    <property type="match status" value="1"/>
</dbReference>
<dbReference type="Pfam" id="PF00689">
    <property type="entry name" value="Cation_ATPase_C"/>
    <property type="match status" value="1"/>
</dbReference>
<feature type="transmembrane region" description="Helical" evidence="12">
    <location>
        <begin position="879"/>
        <end position="899"/>
    </location>
</feature>
<dbReference type="GO" id="GO:0005524">
    <property type="term" value="F:ATP binding"/>
    <property type="evidence" value="ECO:0007669"/>
    <property type="project" value="UniProtKB-KW"/>
</dbReference>
<dbReference type="NCBIfam" id="TIGR01494">
    <property type="entry name" value="ATPase_P-type"/>
    <property type="match status" value="3"/>
</dbReference>
<evidence type="ECO:0000256" key="5">
    <source>
        <dbReference type="ARBA" id="ARBA00022692"/>
    </source>
</evidence>
<dbReference type="GO" id="GO:0006883">
    <property type="term" value="P:intracellular sodium ion homeostasis"/>
    <property type="evidence" value="ECO:0007669"/>
    <property type="project" value="TreeGrafter"/>
</dbReference>
<dbReference type="GO" id="GO:0030007">
    <property type="term" value="P:intracellular potassium ion homeostasis"/>
    <property type="evidence" value="ECO:0007669"/>
    <property type="project" value="TreeGrafter"/>
</dbReference>
<dbReference type="GO" id="GO:0036376">
    <property type="term" value="P:sodium ion export across plasma membrane"/>
    <property type="evidence" value="ECO:0007669"/>
    <property type="project" value="TreeGrafter"/>
</dbReference>
<dbReference type="InterPro" id="IPR023214">
    <property type="entry name" value="HAD_sf"/>
</dbReference>
<evidence type="ECO:0000259" key="13">
    <source>
        <dbReference type="SMART" id="SM00831"/>
    </source>
</evidence>
<keyword evidence="10 12" id="KW-1133">Transmembrane helix</keyword>
<dbReference type="GO" id="GO:0005886">
    <property type="term" value="C:plasma membrane"/>
    <property type="evidence" value="ECO:0007669"/>
    <property type="project" value="UniProtKB-SubCell"/>
</dbReference>
<dbReference type="SUPFAM" id="SSF81653">
    <property type="entry name" value="Calcium ATPase, transduction domain A"/>
    <property type="match status" value="1"/>
</dbReference>
<dbReference type="OrthoDB" id="5496529at2"/>
<dbReference type="InterPro" id="IPR006068">
    <property type="entry name" value="ATPase_P-typ_cation-transptr_C"/>
</dbReference>
<dbReference type="SFLD" id="SFLDS00003">
    <property type="entry name" value="Haloacid_Dehalogenase"/>
    <property type="match status" value="1"/>
</dbReference>
<evidence type="ECO:0000313" key="15">
    <source>
        <dbReference type="Proteomes" id="UP000093080"/>
    </source>
</evidence>
<evidence type="ECO:0000313" key="14">
    <source>
        <dbReference type="EMBL" id="OCC14845.1"/>
    </source>
</evidence>
<dbReference type="InterPro" id="IPR008250">
    <property type="entry name" value="ATPase_P-typ_transduc_dom_A_sf"/>
</dbReference>
<evidence type="ECO:0000256" key="10">
    <source>
        <dbReference type="ARBA" id="ARBA00022989"/>
    </source>
</evidence>
<dbReference type="SUPFAM" id="SSF81665">
    <property type="entry name" value="Calcium ATPase, transmembrane domain M"/>
    <property type="match status" value="1"/>
</dbReference>
<dbReference type="AlphaFoldDB" id="A0A1B9F4U7"/>
<dbReference type="SMART" id="SM00831">
    <property type="entry name" value="Cation_ATPase_N"/>
    <property type="match status" value="1"/>
</dbReference>
<evidence type="ECO:0000256" key="1">
    <source>
        <dbReference type="ARBA" id="ARBA00004651"/>
    </source>
</evidence>
<dbReference type="Pfam" id="PF13246">
    <property type="entry name" value="Cation_ATPase"/>
    <property type="match status" value="1"/>
</dbReference>
<keyword evidence="4" id="KW-0597">Phosphoprotein</keyword>
<feature type="transmembrane region" description="Helical" evidence="12">
    <location>
        <begin position="776"/>
        <end position="795"/>
    </location>
</feature>
<dbReference type="PATRIC" id="fig|1156395.6.peg.1656"/>
<feature type="transmembrane region" description="Helical" evidence="12">
    <location>
        <begin position="86"/>
        <end position="102"/>
    </location>
</feature>
<dbReference type="Pfam" id="PF00122">
    <property type="entry name" value="E1-E2_ATPase"/>
    <property type="match status" value="1"/>
</dbReference>
<dbReference type="Gene3D" id="3.40.1110.10">
    <property type="entry name" value="Calcium-transporting ATPase, cytoplasmic domain N"/>
    <property type="match status" value="1"/>
</dbReference>
<dbReference type="FunFam" id="3.40.50.1000:FF:000001">
    <property type="entry name" value="Phospholipid-transporting ATPase IC"/>
    <property type="match status" value="1"/>
</dbReference>
<evidence type="ECO:0000256" key="6">
    <source>
        <dbReference type="ARBA" id="ARBA00022741"/>
    </source>
</evidence>
<dbReference type="Gene3D" id="1.20.1110.10">
    <property type="entry name" value="Calcium-transporting ATPase, transmembrane domain"/>
    <property type="match status" value="1"/>
</dbReference>
<reference evidence="14 15" key="1">
    <citation type="submission" date="2016-06" db="EMBL/GenBank/DDBJ databases">
        <title>Respiratory ammonification of nitrate coupled to the oxidation of elemental sulfur in deep-sea autotrophic thermophilic bacteria.</title>
        <authorList>
            <person name="Slobodkina G.B."/>
            <person name="Mardanov A.V."/>
            <person name="Ravin N.V."/>
            <person name="Frolova A.A."/>
            <person name="Viryasiv M.B."/>
            <person name="Chernyh N.A."/>
            <person name="Bonch-Osmolovskaya E.A."/>
            <person name="Slobodkin A.I."/>
        </authorList>
    </citation>
    <scope>NUCLEOTIDE SEQUENCE [LARGE SCALE GENOMIC DNA]</scope>
    <source>
        <strain evidence="14 15">S69</strain>
    </source>
</reference>
<keyword evidence="3" id="KW-1003">Cell membrane</keyword>
<dbReference type="PANTHER" id="PTHR43294">
    <property type="entry name" value="SODIUM/POTASSIUM-TRANSPORTING ATPASE SUBUNIT ALPHA"/>
    <property type="match status" value="1"/>
</dbReference>
<dbReference type="PROSITE" id="PS00154">
    <property type="entry name" value="ATPASE_E1_E2"/>
    <property type="match status" value="1"/>
</dbReference>
<evidence type="ECO:0000256" key="9">
    <source>
        <dbReference type="ARBA" id="ARBA00022967"/>
    </source>
</evidence>
<dbReference type="EMBL" id="MAGO01000008">
    <property type="protein sequence ID" value="OCC14845.1"/>
    <property type="molecule type" value="Genomic_DNA"/>
</dbReference>
<feature type="transmembrane region" description="Helical" evidence="12">
    <location>
        <begin position="58"/>
        <end position="80"/>
    </location>
</feature>
<keyword evidence="15" id="KW-1185">Reference proteome</keyword>
<dbReference type="Proteomes" id="UP000093080">
    <property type="component" value="Unassembled WGS sequence"/>
</dbReference>
<gene>
    <name evidence="14" type="ORF">DBT_1640</name>
</gene>
<dbReference type="InterPro" id="IPR044492">
    <property type="entry name" value="P_typ_ATPase_HD_dom"/>
</dbReference>
<dbReference type="InterPro" id="IPR004014">
    <property type="entry name" value="ATPase_P-typ_cation-transptr_N"/>
</dbReference>
<keyword evidence="8" id="KW-0460">Magnesium</keyword>
<keyword evidence="7" id="KW-0067">ATP-binding</keyword>
<dbReference type="InterPro" id="IPR023298">
    <property type="entry name" value="ATPase_P-typ_TM_dom_sf"/>
</dbReference>
<keyword evidence="11 12" id="KW-0472">Membrane</keyword>
<dbReference type="Gene3D" id="2.70.150.10">
    <property type="entry name" value="Calcium-transporting ATPase, cytoplasmic transduction domain A"/>
    <property type="match status" value="1"/>
</dbReference>
<keyword evidence="5 12" id="KW-0812">Transmembrane</keyword>
<feature type="transmembrane region" description="Helical" evidence="12">
    <location>
        <begin position="703"/>
        <end position="728"/>
    </location>
</feature>
<dbReference type="Pfam" id="PF08282">
    <property type="entry name" value="Hydrolase_3"/>
    <property type="match status" value="1"/>
</dbReference>
<dbReference type="SUPFAM" id="SSF56784">
    <property type="entry name" value="HAD-like"/>
    <property type="match status" value="1"/>
</dbReference>
<dbReference type="InterPro" id="IPR018303">
    <property type="entry name" value="ATPase_P-typ_P_site"/>
</dbReference>
<evidence type="ECO:0000256" key="2">
    <source>
        <dbReference type="ARBA" id="ARBA00005675"/>
    </source>
</evidence>
<comment type="similarity">
    <text evidence="2">Belongs to the cation transport ATPase (P-type) (TC 3.A.3) family. Type IIA subfamily.</text>
</comment>
<dbReference type="RefSeq" id="WP_067618801.1">
    <property type="nucleotide sequence ID" value="NZ_MAGO01000008.1"/>
</dbReference>
<feature type="domain" description="Cation-transporting P-type ATPase N-terminal" evidence="13">
    <location>
        <begin position="8"/>
        <end position="82"/>
    </location>
</feature>
<accession>A0A1B9F4U7</accession>
<dbReference type="SFLD" id="SFLDF00027">
    <property type="entry name" value="p-type_atpase"/>
    <property type="match status" value="1"/>
</dbReference>
<sequence>MTRLTGYKWHSLSAEQVVDLLETDPDKGLTTEEVKRRLESFGPNVITKKKGRGPLMRFLLQFNQPLIYILLISSIVTALLREWVDSGVIFGVVLVNAIIGYLQEAKAVSALSALAKTMTTRAMVIRDGQKKEVPSTEVVPGDVVLLSSGDKVPADIRLYGVRDLRIDESALTGESLSVEKSADPVPADTLLADRKNMAYATTLVTYGRGLGVVTATGDHTEVGRISELISTAEELETPLTRKISEFSKILLYVILGLAAMVVAVGMLRGKPFLDMFMAAVALAVGAIPEGLPAAVTITLAIGVSRMAKRRAIIRKLPAVETLGSTTVICSDKTGTLTQNQMTVQEILAGGVWYEVSGSGYNPFSGKILKEGEKIELDNYPELKLCLLAGALCNDSVLKNDGENWEVQGDPTEGALLVAAIKGGLDLEQIKRFYPRLDTIPFESEFQYMATLHDTYDREKRLVFVKGSVEAITHRCSVQLSANGEFSELKKDDIAKRVHLMAEQGLRVLAFAIKEMPGNLSSITHEDVSSGLIFLGLVAMLDPPRVEAIEAVNHCKAAGIKVKMITGDHAATATAIARKLGLYDPGVSDEIATKVLTGKDLETMTNKELSDQVDKTVVFARVAPEQKLRLVEALQSKGNVVAMTGDGVNDAPALKRADIGIAMGITGTEVSKEAADMVLTDDNFKSIVAAVEEGRGVFDNLTKFIVWTLPTNIGEGLVILAAILLGVTLPILPVQILWINMTTAGFLGLMLAFEPKELDIMRRPPRDPRIPILTRSLATRILLVGGLLLIVAFGLFKWELTHGSSLAQARTVAVNVFVMVELCYLFNCRSLTKSVFHLGFFSNPWVFGGTTAMLLLQLVYTYFGPMNLVFQSQPISIESWARIFAVGIMSFFIVEIEKWINSLKSNGSH</sequence>
<dbReference type="InterPro" id="IPR001757">
    <property type="entry name" value="P_typ_ATPase"/>
</dbReference>
<comment type="caution">
    <text evidence="14">The sequence shown here is derived from an EMBL/GenBank/DDBJ whole genome shotgun (WGS) entry which is preliminary data.</text>
</comment>
<evidence type="ECO:0000256" key="11">
    <source>
        <dbReference type="ARBA" id="ARBA00023136"/>
    </source>
</evidence>
<evidence type="ECO:0000256" key="3">
    <source>
        <dbReference type="ARBA" id="ARBA00022475"/>
    </source>
</evidence>
<feature type="transmembrane region" description="Helical" evidence="12">
    <location>
        <begin position="734"/>
        <end position="752"/>
    </location>
</feature>
<feature type="transmembrane region" description="Helical" evidence="12">
    <location>
        <begin position="837"/>
        <end position="859"/>
    </location>
</feature>
<keyword evidence="6" id="KW-0547">Nucleotide-binding</keyword>
<feature type="transmembrane region" description="Helical" evidence="12">
    <location>
        <begin position="249"/>
        <end position="269"/>
    </location>
</feature>
<dbReference type="InterPro" id="IPR059000">
    <property type="entry name" value="ATPase_P-type_domA"/>
</dbReference>
<dbReference type="GO" id="GO:1990573">
    <property type="term" value="P:potassium ion import across plasma membrane"/>
    <property type="evidence" value="ECO:0007669"/>
    <property type="project" value="TreeGrafter"/>
</dbReference>
<dbReference type="PANTHER" id="PTHR43294:SF21">
    <property type="entry name" value="CATION TRANSPORTING ATPASE"/>
    <property type="match status" value="1"/>
</dbReference>
<comment type="subcellular location">
    <subcellularLocation>
        <location evidence="1">Cell membrane</location>
        <topology evidence="1">Multi-pass membrane protein</topology>
    </subcellularLocation>
</comment>
<dbReference type="FunFam" id="2.70.150.10:FF:000160">
    <property type="entry name" value="Sarcoplasmic/endoplasmic reticulum calcium ATPase 1"/>
    <property type="match status" value="1"/>
</dbReference>
<feature type="transmembrane region" description="Helical" evidence="12">
    <location>
        <begin position="807"/>
        <end position="825"/>
    </location>
</feature>
<dbReference type="SUPFAM" id="SSF81660">
    <property type="entry name" value="Metal cation-transporting ATPase, ATP-binding domain N"/>
    <property type="match status" value="1"/>
</dbReference>
<evidence type="ECO:0000256" key="12">
    <source>
        <dbReference type="SAM" id="Phobius"/>
    </source>
</evidence>
<evidence type="ECO:0000256" key="8">
    <source>
        <dbReference type="ARBA" id="ARBA00022842"/>
    </source>
</evidence>
<dbReference type="GO" id="GO:1902600">
    <property type="term" value="P:proton transmembrane transport"/>
    <property type="evidence" value="ECO:0007669"/>
    <property type="project" value="TreeGrafter"/>
</dbReference>
<protein>
    <submittedName>
        <fullName evidence="14">Cation-transporting ATPase</fullName>
    </submittedName>
</protein>
<dbReference type="InterPro" id="IPR050510">
    <property type="entry name" value="Cation_transp_ATPase_P-type"/>
</dbReference>
<feature type="transmembrane region" description="Helical" evidence="12">
    <location>
        <begin position="275"/>
        <end position="301"/>
    </location>
</feature>
<dbReference type="SFLD" id="SFLDG00002">
    <property type="entry name" value="C1.7:_P-type_atpase_like"/>
    <property type="match status" value="1"/>
</dbReference>
<dbReference type="FunFam" id="3.40.50.1000:FF:000028">
    <property type="entry name" value="Calcium-transporting P-type ATPase, putative"/>
    <property type="match status" value="1"/>
</dbReference>
<keyword evidence="9" id="KW-1278">Translocase</keyword>
<dbReference type="GO" id="GO:0005391">
    <property type="term" value="F:P-type sodium:potassium-exchanging transporter activity"/>
    <property type="evidence" value="ECO:0007669"/>
    <property type="project" value="TreeGrafter"/>
</dbReference>
<dbReference type="PRINTS" id="PR00119">
    <property type="entry name" value="CATATPASE"/>
</dbReference>
<evidence type="ECO:0000256" key="7">
    <source>
        <dbReference type="ARBA" id="ARBA00022840"/>
    </source>
</evidence>
<dbReference type="CDD" id="cd02080">
    <property type="entry name" value="P-type_ATPase_cation"/>
    <property type="match status" value="1"/>
</dbReference>
<organism evidence="14 15">
    <name type="scientific">Dissulfuribacter thermophilus</name>
    <dbReference type="NCBI Taxonomy" id="1156395"/>
    <lineage>
        <taxon>Bacteria</taxon>
        <taxon>Pseudomonadati</taxon>
        <taxon>Thermodesulfobacteriota</taxon>
        <taxon>Dissulfuribacteria</taxon>
        <taxon>Dissulfuribacterales</taxon>
        <taxon>Dissulfuribacteraceae</taxon>
        <taxon>Dissulfuribacter</taxon>
    </lineage>
</organism>
<dbReference type="GO" id="GO:0016887">
    <property type="term" value="F:ATP hydrolysis activity"/>
    <property type="evidence" value="ECO:0007669"/>
    <property type="project" value="InterPro"/>
</dbReference>
<dbReference type="InterPro" id="IPR023299">
    <property type="entry name" value="ATPase_P-typ_cyto_dom_N"/>
</dbReference>
<evidence type="ECO:0000256" key="4">
    <source>
        <dbReference type="ARBA" id="ARBA00022553"/>
    </source>
</evidence>
<dbReference type="PRINTS" id="PR00120">
    <property type="entry name" value="HATPASE"/>
</dbReference>
<proteinExistence type="inferred from homology"/>
<name>A0A1B9F4U7_9BACT</name>